<dbReference type="Pfam" id="PF01337">
    <property type="entry name" value="Barstar"/>
    <property type="match status" value="1"/>
</dbReference>
<dbReference type="InterPro" id="IPR035905">
    <property type="entry name" value="Barstar-like_sf"/>
</dbReference>
<evidence type="ECO:0000256" key="1">
    <source>
        <dbReference type="ARBA" id="ARBA00006845"/>
    </source>
</evidence>
<sequence>MIAELLTGRRPPGVYTWPVDRKEAARGAAEAERAGRRVFWLDVHDVRDKRALLERCAEEFLLPSYFGHNWDALQDGLRDLSWAPANCGYLVMYDHWRELAGADPAVHQTLLEVFTAAVEHWRHTSTPLAVLILVTEEDRENAPVGLPDALPDA</sequence>
<dbReference type="InterPro" id="IPR000468">
    <property type="entry name" value="Barstar"/>
</dbReference>
<dbReference type="EMBL" id="BAABHJ010000040">
    <property type="protein sequence ID" value="GAA4618019.1"/>
    <property type="molecule type" value="Genomic_DNA"/>
</dbReference>
<evidence type="ECO:0000313" key="4">
    <source>
        <dbReference type="Proteomes" id="UP001500212"/>
    </source>
</evidence>
<organism evidence="3 4">
    <name type="scientific">Actinoallomurus liliacearum</name>
    <dbReference type="NCBI Taxonomy" id="1080073"/>
    <lineage>
        <taxon>Bacteria</taxon>
        <taxon>Bacillati</taxon>
        <taxon>Actinomycetota</taxon>
        <taxon>Actinomycetes</taxon>
        <taxon>Streptosporangiales</taxon>
        <taxon>Thermomonosporaceae</taxon>
        <taxon>Actinoallomurus</taxon>
    </lineage>
</organism>
<reference evidence="4" key="1">
    <citation type="journal article" date="2019" name="Int. J. Syst. Evol. Microbiol.">
        <title>The Global Catalogue of Microorganisms (GCM) 10K type strain sequencing project: providing services to taxonomists for standard genome sequencing and annotation.</title>
        <authorList>
            <consortium name="The Broad Institute Genomics Platform"/>
            <consortium name="The Broad Institute Genome Sequencing Center for Infectious Disease"/>
            <person name="Wu L."/>
            <person name="Ma J."/>
        </authorList>
    </citation>
    <scope>NUCLEOTIDE SEQUENCE [LARGE SCALE GENOMIC DNA]</scope>
    <source>
        <strain evidence="4">JCM 17938</strain>
    </source>
</reference>
<protein>
    <submittedName>
        <fullName evidence="3">Barstar family protein</fullName>
    </submittedName>
</protein>
<accession>A0ABP8TZW5</accession>
<dbReference type="Proteomes" id="UP001500212">
    <property type="component" value="Unassembled WGS sequence"/>
</dbReference>
<comment type="similarity">
    <text evidence="1">Belongs to the barstar family.</text>
</comment>
<dbReference type="CDD" id="cd05141">
    <property type="entry name" value="Barstar_evA4336-like"/>
    <property type="match status" value="1"/>
</dbReference>
<proteinExistence type="inferred from homology"/>
<comment type="caution">
    <text evidence="3">The sequence shown here is derived from an EMBL/GenBank/DDBJ whole genome shotgun (WGS) entry which is preliminary data.</text>
</comment>
<gene>
    <name evidence="3" type="ORF">GCM10023195_80710</name>
</gene>
<evidence type="ECO:0000313" key="3">
    <source>
        <dbReference type="EMBL" id="GAA4618019.1"/>
    </source>
</evidence>
<dbReference type="SUPFAM" id="SSF52038">
    <property type="entry name" value="Barstar-related"/>
    <property type="match status" value="1"/>
</dbReference>
<dbReference type="Gene3D" id="3.30.370.10">
    <property type="entry name" value="Barstar-like"/>
    <property type="match status" value="1"/>
</dbReference>
<name>A0ABP8TZW5_9ACTN</name>
<keyword evidence="4" id="KW-1185">Reference proteome</keyword>
<feature type="domain" description="Barstar (barnase inhibitor)" evidence="2">
    <location>
        <begin position="37"/>
        <end position="131"/>
    </location>
</feature>
<dbReference type="RefSeq" id="WP_345366230.1">
    <property type="nucleotide sequence ID" value="NZ_BAABHJ010000040.1"/>
</dbReference>
<evidence type="ECO:0000259" key="2">
    <source>
        <dbReference type="Pfam" id="PF01337"/>
    </source>
</evidence>